<gene>
    <name evidence="2" type="ORF">PR001_g13112</name>
</gene>
<dbReference type="AlphaFoldDB" id="A0A6A3LTP8"/>
<evidence type="ECO:0000313" key="2">
    <source>
        <dbReference type="EMBL" id="KAE9022602.1"/>
    </source>
</evidence>
<sequence>MEIVIGLLVHVVLTTTSASRMTPLGCLLGSKMKNTDMNDMSGCICDDSHYVI</sequence>
<protein>
    <recommendedName>
        <fullName evidence="4">RxLR effector protein</fullName>
    </recommendedName>
</protein>
<feature type="signal peptide" evidence="1">
    <location>
        <begin position="1"/>
        <end position="18"/>
    </location>
</feature>
<dbReference type="Proteomes" id="UP000429607">
    <property type="component" value="Unassembled WGS sequence"/>
</dbReference>
<organism evidence="2 3">
    <name type="scientific">Phytophthora rubi</name>
    <dbReference type="NCBI Taxonomy" id="129364"/>
    <lineage>
        <taxon>Eukaryota</taxon>
        <taxon>Sar</taxon>
        <taxon>Stramenopiles</taxon>
        <taxon>Oomycota</taxon>
        <taxon>Peronosporomycetes</taxon>
        <taxon>Peronosporales</taxon>
        <taxon>Peronosporaceae</taxon>
        <taxon>Phytophthora</taxon>
    </lineage>
</organism>
<reference evidence="2 3" key="1">
    <citation type="submission" date="2018-09" db="EMBL/GenBank/DDBJ databases">
        <title>Genomic investigation of the strawberry pathogen Phytophthora fragariae indicates pathogenicity is determined by transcriptional variation in three key races.</title>
        <authorList>
            <person name="Adams T.M."/>
            <person name="Armitage A.D."/>
            <person name="Sobczyk M.K."/>
            <person name="Bates H.J."/>
            <person name="Dunwell J.M."/>
            <person name="Nellist C.F."/>
            <person name="Harrison R.J."/>
        </authorList>
    </citation>
    <scope>NUCLEOTIDE SEQUENCE [LARGE SCALE GENOMIC DNA]</scope>
    <source>
        <strain evidence="2 3">SCRP249</strain>
    </source>
</reference>
<dbReference type="EMBL" id="QXFV01000880">
    <property type="protein sequence ID" value="KAE9022602.1"/>
    <property type="molecule type" value="Genomic_DNA"/>
</dbReference>
<evidence type="ECO:0000313" key="3">
    <source>
        <dbReference type="Proteomes" id="UP000429607"/>
    </source>
</evidence>
<evidence type="ECO:0008006" key="4">
    <source>
        <dbReference type="Google" id="ProtNLM"/>
    </source>
</evidence>
<keyword evidence="1" id="KW-0732">Signal</keyword>
<accession>A0A6A3LTP8</accession>
<evidence type="ECO:0000256" key="1">
    <source>
        <dbReference type="SAM" id="SignalP"/>
    </source>
</evidence>
<proteinExistence type="predicted"/>
<feature type="chain" id="PRO_5025374253" description="RxLR effector protein" evidence="1">
    <location>
        <begin position="19"/>
        <end position="52"/>
    </location>
</feature>
<name>A0A6A3LTP8_9STRA</name>
<comment type="caution">
    <text evidence="2">The sequence shown here is derived from an EMBL/GenBank/DDBJ whole genome shotgun (WGS) entry which is preliminary data.</text>
</comment>